<organism evidence="2 3">
    <name type="scientific">Winogradskyella aurantia</name>
    <dbReference type="NCBI Taxonomy" id="1915063"/>
    <lineage>
        <taxon>Bacteria</taxon>
        <taxon>Pseudomonadati</taxon>
        <taxon>Bacteroidota</taxon>
        <taxon>Flavobacteriia</taxon>
        <taxon>Flavobacteriales</taxon>
        <taxon>Flavobacteriaceae</taxon>
        <taxon>Winogradskyella</taxon>
    </lineage>
</organism>
<proteinExistence type="predicted"/>
<dbReference type="Gene3D" id="2.60.120.260">
    <property type="entry name" value="Galactose-binding domain-like"/>
    <property type="match status" value="3"/>
</dbReference>
<dbReference type="InterPro" id="IPR022409">
    <property type="entry name" value="PKD/Chitinase_dom"/>
</dbReference>
<dbReference type="InterPro" id="IPR013783">
    <property type="entry name" value="Ig-like_fold"/>
</dbReference>
<evidence type="ECO:0000313" key="3">
    <source>
        <dbReference type="Proteomes" id="UP000216840"/>
    </source>
</evidence>
<sequence length="758" mass="81158">MKNIIKGIKAIGILFVAFAFWGCEDDDVVLPQLEALFTQTINQDSGVVTFLNASSNADTFAWDFGDGTTSTEINPVKVYPTGVYTVVLTASNSAGASDTFEDVITIQIPEEIQIPISFDNPLVAYDATTFNGASFEVVENPDPSGANDVVSNVGAVTNSGAAFEGFFFDLGEDLDLTTDKSITMKFWSTQPIDVLVKLEEGTGADAEIAASHGGTGWEDIYFTFDSAESFSRFTMFVDGPGTTAGTFYLDDIEQLNSNDVPCTLTDLGLPIDFDCESIDYTAKIGGDVSFTIVENPEQSGINDQATNVGQITNVGNQFENAFFNLDTPIDFAADKGVRLKLFSNAALPVLLKFEDGTDVDVEDTQMHGGTGWEELTFTLNSAASFNDMVLFVDGPGNTAGVFYVDDIEQVFVNVGDPCTPETGQSLNAADFNLTFQNDPTSSIVSDGAGFAWIDNPDFDNAVNTSCKVGQIDRTSAAAFANNQILLDATLDFNTNAGFKMKVWSPVGSTEVLLKLEDQNNAGTFKEVFATTSAGSAMQWEELTFNFAPGDSGLYDKLVIFFELGSSTEETYYIDDLSLFTDGGGGGGGCTGDAVAATSFPVDFEGCESFISTFPDSGITTELAANPSIGGINTSDFSLKVVKSAGAVRFAGFQNAFPNNFNANGTFKVKVYSSKPNTVMRFEINSDPQDPTSGNPGPQYATITDANTWTEVTIVFTGIPPSNTGVNQFVIKPDNPSNIGDIEVTPTTETYYFDDIRIE</sequence>
<keyword evidence="3" id="KW-1185">Reference proteome</keyword>
<reference evidence="2 3" key="1">
    <citation type="submission" date="2017-05" db="EMBL/GenBank/DDBJ databases">
        <title>The draft genome sequence of Idiomarina salinarum WNB302.</title>
        <authorList>
            <person name="Sun Y."/>
            <person name="Chen B."/>
            <person name="Du Z."/>
        </authorList>
    </citation>
    <scope>NUCLEOTIDE SEQUENCE [LARGE SCALE GENOMIC DNA]</scope>
    <source>
        <strain evidence="2 3">WNB302</strain>
    </source>
</reference>
<dbReference type="RefSeq" id="WP_094969136.1">
    <property type="nucleotide sequence ID" value="NZ_NGJN01000007.1"/>
</dbReference>
<evidence type="ECO:0000313" key="2">
    <source>
        <dbReference type="EMBL" id="OZV67215.1"/>
    </source>
</evidence>
<protein>
    <recommendedName>
        <fullName evidence="1">PKD domain-containing protein</fullName>
    </recommendedName>
</protein>
<dbReference type="Gene3D" id="2.60.40.10">
    <property type="entry name" value="Immunoglobulins"/>
    <property type="match status" value="1"/>
</dbReference>
<dbReference type="CDD" id="cd00146">
    <property type="entry name" value="PKD"/>
    <property type="match status" value="1"/>
</dbReference>
<dbReference type="OrthoDB" id="5381604at2"/>
<dbReference type="InterPro" id="IPR035986">
    <property type="entry name" value="PKD_dom_sf"/>
</dbReference>
<evidence type="ECO:0000259" key="1">
    <source>
        <dbReference type="PROSITE" id="PS50093"/>
    </source>
</evidence>
<dbReference type="Pfam" id="PF18911">
    <property type="entry name" value="PKD_4"/>
    <property type="match status" value="1"/>
</dbReference>
<dbReference type="SUPFAM" id="SSF49299">
    <property type="entry name" value="PKD domain"/>
    <property type="match status" value="1"/>
</dbReference>
<dbReference type="EMBL" id="NGJN01000007">
    <property type="protein sequence ID" value="OZV67215.1"/>
    <property type="molecule type" value="Genomic_DNA"/>
</dbReference>
<dbReference type="Proteomes" id="UP000216840">
    <property type="component" value="Unassembled WGS sequence"/>
</dbReference>
<name>A0A265UPF6_9FLAO</name>
<accession>A0A265UPF6</accession>
<dbReference type="SMART" id="SM00089">
    <property type="entry name" value="PKD"/>
    <property type="match status" value="1"/>
</dbReference>
<dbReference type="PROSITE" id="PS50093">
    <property type="entry name" value="PKD"/>
    <property type="match status" value="1"/>
</dbReference>
<dbReference type="AlphaFoldDB" id="A0A265UPF6"/>
<gene>
    <name evidence="2" type="ORF">CA834_12925</name>
</gene>
<comment type="caution">
    <text evidence="2">The sequence shown here is derived from an EMBL/GenBank/DDBJ whole genome shotgun (WGS) entry which is preliminary data.</text>
</comment>
<dbReference type="InterPro" id="IPR000601">
    <property type="entry name" value="PKD_dom"/>
</dbReference>
<feature type="domain" description="PKD" evidence="1">
    <location>
        <begin position="59"/>
        <end position="109"/>
    </location>
</feature>